<keyword evidence="2" id="KW-1185">Reference proteome</keyword>
<sequence length="114" mass="13462">MQFNDAMQEEDVEVRLDTQVREDVDVGRRSIGKKVIRQDMTQIQVTENMTLNMRVWRTRTRIEASAATPPPWSAVPYVEYQNAKKIKNDVNVDKDTIRVHVDEFNKDFHFYLGF</sequence>
<dbReference type="OrthoDB" id="1306380at2759"/>
<protein>
    <submittedName>
        <fullName evidence="1">Uncharacterized protein</fullName>
    </submittedName>
</protein>
<organism evidence="1 2">
    <name type="scientific">Solanum commersonii</name>
    <name type="common">Commerson's wild potato</name>
    <name type="synonym">Commerson's nightshade</name>
    <dbReference type="NCBI Taxonomy" id="4109"/>
    <lineage>
        <taxon>Eukaryota</taxon>
        <taxon>Viridiplantae</taxon>
        <taxon>Streptophyta</taxon>
        <taxon>Embryophyta</taxon>
        <taxon>Tracheophyta</taxon>
        <taxon>Spermatophyta</taxon>
        <taxon>Magnoliopsida</taxon>
        <taxon>eudicotyledons</taxon>
        <taxon>Gunneridae</taxon>
        <taxon>Pentapetalae</taxon>
        <taxon>asterids</taxon>
        <taxon>lamiids</taxon>
        <taxon>Solanales</taxon>
        <taxon>Solanaceae</taxon>
        <taxon>Solanoideae</taxon>
        <taxon>Solaneae</taxon>
        <taxon>Solanum</taxon>
    </lineage>
</organism>
<comment type="caution">
    <text evidence="1">The sequence shown here is derived from an EMBL/GenBank/DDBJ whole genome shotgun (WGS) entry which is preliminary data.</text>
</comment>
<dbReference type="AlphaFoldDB" id="A0A9J5X6U6"/>
<dbReference type="Proteomes" id="UP000824120">
    <property type="component" value="Chromosome 10"/>
</dbReference>
<evidence type="ECO:0000313" key="1">
    <source>
        <dbReference type="EMBL" id="KAG5582720.1"/>
    </source>
</evidence>
<gene>
    <name evidence="1" type="ORF">H5410_053347</name>
</gene>
<dbReference type="EMBL" id="JACXVP010000010">
    <property type="protein sequence ID" value="KAG5582720.1"/>
    <property type="molecule type" value="Genomic_DNA"/>
</dbReference>
<accession>A0A9J5X6U6</accession>
<proteinExistence type="predicted"/>
<name>A0A9J5X6U6_SOLCO</name>
<reference evidence="1 2" key="1">
    <citation type="submission" date="2020-09" db="EMBL/GenBank/DDBJ databases">
        <title>De no assembly of potato wild relative species, Solanum commersonii.</title>
        <authorList>
            <person name="Cho K."/>
        </authorList>
    </citation>
    <scope>NUCLEOTIDE SEQUENCE [LARGE SCALE GENOMIC DNA]</scope>
    <source>
        <strain evidence="1">LZ3.2</strain>
        <tissue evidence="1">Leaf</tissue>
    </source>
</reference>
<evidence type="ECO:0000313" key="2">
    <source>
        <dbReference type="Proteomes" id="UP000824120"/>
    </source>
</evidence>